<dbReference type="STRING" id="290317.Cpha266_0844"/>
<dbReference type="AlphaFoldDB" id="A1BER8"/>
<dbReference type="Pfam" id="PF02698">
    <property type="entry name" value="DUF218"/>
    <property type="match status" value="1"/>
</dbReference>
<dbReference type="InterPro" id="IPR003848">
    <property type="entry name" value="DUF218"/>
</dbReference>
<reference evidence="2 3" key="1">
    <citation type="submission" date="2006-12" db="EMBL/GenBank/DDBJ databases">
        <title>Complete sequence of Chlorobium phaeobacteroides DSM 266.</title>
        <authorList>
            <consortium name="US DOE Joint Genome Institute"/>
            <person name="Copeland A."/>
            <person name="Lucas S."/>
            <person name="Lapidus A."/>
            <person name="Barry K."/>
            <person name="Detter J.C."/>
            <person name="Glavina del Rio T."/>
            <person name="Hammon N."/>
            <person name="Israni S."/>
            <person name="Pitluck S."/>
            <person name="Goltsman E."/>
            <person name="Schmutz J."/>
            <person name="Larimer F."/>
            <person name="Land M."/>
            <person name="Hauser L."/>
            <person name="Mikhailova N."/>
            <person name="Li T."/>
            <person name="Overmann J."/>
            <person name="Bryant D.A."/>
            <person name="Richardson P."/>
        </authorList>
    </citation>
    <scope>NUCLEOTIDE SEQUENCE [LARGE SCALE GENOMIC DNA]</scope>
    <source>
        <strain evidence="2 3">DSM 266</strain>
    </source>
</reference>
<evidence type="ECO:0000313" key="2">
    <source>
        <dbReference type="EMBL" id="ABL64895.1"/>
    </source>
</evidence>
<proteinExistence type="predicted"/>
<accession>A1BER8</accession>
<dbReference type="PANTHER" id="PTHR30336">
    <property type="entry name" value="INNER MEMBRANE PROTEIN, PROBABLE PERMEASE"/>
    <property type="match status" value="1"/>
</dbReference>
<dbReference type="PANTHER" id="PTHR30336:SF20">
    <property type="entry name" value="DUF218 DOMAIN-CONTAINING PROTEIN"/>
    <property type="match status" value="1"/>
</dbReference>
<dbReference type="EMBL" id="CP000492">
    <property type="protein sequence ID" value="ABL64895.1"/>
    <property type="molecule type" value="Genomic_DNA"/>
</dbReference>
<dbReference type="HOGENOM" id="CLU_102863_0_0_10"/>
<keyword evidence="3" id="KW-1185">Reference proteome</keyword>
<dbReference type="InterPro" id="IPR051599">
    <property type="entry name" value="Cell_Envelope_Assoc"/>
</dbReference>
<name>A1BER8_CHLPD</name>
<dbReference type="Proteomes" id="UP000008701">
    <property type="component" value="Chromosome"/>
</dbReference>
<dbReference type="GO" id="GO:0005886">
    <property type="term" value="C:plasma membrane"/>
    <property type="evidence" value="ECO:0007669"/>
    <property type="project" value="TreeGrafter"/>
</dbReference>
<dbReference type="Gene3D" id="3.40.50.620">
    <property type="entry name" value="HUPs"/>
    <property type="match status" value="1"/>
</dbReference>
<dbReference type="eggNOG" id="COG1434">
    <property type="taxonomic scope" value="Bacteria"/>
</dbReference>
<organism evidence="2 3">
    <name type="scientific">Chlorobium phaeobacteroides (strain DSM 266 / SMG 266 / 2430)</name>
    <dbReference type="NCBI Taxonomy" id="290317"/>
    <lineage>
        <taxon>Bacteria</taxon>
        <taxon>Pseudomonadati</taxon>
        <taxon>Chlorobiota</taxon>
        <taxon>Chlorobiia</taxon>
        <taxon>Chlorobiales</taxon>
        <taxon>Chlorobiaceae</taxon>
        <taxon>Chlorobium/Pelodictyon group</taxon>
        <taxon>Chlorobium</taxon>
    </lineage>
</organism>
<feature type="domain" description="DUF218" evidence="1">
    <location>
        <begin position="64"/>
        <end position="191"/>
    </location>
</feature>
<evidence type="ECO:0000313" key="3">
    <source>
        <dbReference type="Proteomes" id="UP000008701"/>
    </source>
</evidence>
<gene>
    <name evidence="2" type="ordered locus">Cpha266_0844</name>
</gene>
<sequence length="219" mass="25300" precursor="true">MAESTLRKSMKNAILRKTPKKRTMKALFKLISLFVLTACTSAGIFFISLGYLVSLYAEKPKPADVIIVLGGDNGLRVKKGAELYNDGYAPRVILTGIDARFYRPSHPDWRERRMRALGVPKKSIRIDTRSASSWEEALNSSRLMEKKGWKTAIVVSDPPHLFRLHRTWKKAFSGSAKQFILVPTKPQWWNPLLWWKNKKSYSFVISEFQKSLYYSVMYF</sequence>
<dbReference type="InterPro" id="IPR014729">
    <property type="entry name" value="Rossmann-like_a/b/a_fold"/>
</dbReference>
<evidence type="ECO:0000259" key="1">
    <source>
        <dbReference type="Pfam" id="PF02698"/>
    </source>
</evidence>
<dbReference type="RefSeq" id="WP_011744723.1">
    <property type="nucleotide sequence ID" value="NC_008639.1"/>
</dbReference>
<dbReference type="KEGG" id="cph:Cpha266_0844"/>
<dbReference type="CDD" id="cd06259">
    <property type="entry name" value="YdcF-like"/>
    <property type="match status" value="1"/>
</dbReference>
<protein>
    <recommendedName>
        <fullName evidence="1">DUF218 domain-containing protein</fullName>
    </recommendedName>
</protein>